<feature type="region of interest" description="Disordered" evidence="1">
    <location>
        <begin position="315"/>
        <end position="355"/>
    </location>
</feature>
<organism evidence="2 3">
    <name type="scientific">Solirubrobacter ginsenosidimutans</name>
    <dbReference type="NCBI Taxonomy" id="490573"/>
    <lineage>
        <taxon>Bacteria</taxon>
        <taxon>Bacillati</taxon>
        <taxon>Actinomycetota</taxon>
        <taxon>Thermoleophilia</taxon>
        <taxon>Solirubrobacterales</taxon>
        <taxon>Solirubrobacteraceae</taxon>
        <taxon>Solirubrobacter</taxon>
    </lineage>
</organism>
<accession>A0A9X3S5B9</accession>
<dbReference type="Proteomes" id="UP001149140">
    <property type="component" value="Unassembled WGS sequence"/>
</dbReference>
<evidence type="ECO:0000313" key="3">
    <source>
        <dbReference type="Proteomes" id="UP001149140"/>
    </source>
</evidence>
<feature type="region of interest" description="Disordered" evidence="1">
    <location>
        <begin position="212"/>
        <end position="274"/>
    </location>
</feature>
<reference evidence="2" key="1">
    <citation type="submission" date="2022-10" db="EMBL/GenBank/DDBJ databases">
        <title>The WGS of Solirubrobacter ginsenosidimutans DSM 21036.</title>
        <authorList>
            <person name="Jiang Z."/>
        </authorList>
    </citation>
    <scope>NUCLEOTIDE SEQUENCE</scope>
    <source>
        <strain evidence="2">DSM 21036</strain>
    </source>
</reference>
<dbReference type="RefSeq" id="WP_270040670.1">
    <property type="nucleotide sequence ID" value="NZ_JAPDOD010000012.1"/>
</dbReference>
<comment type="caution">
    <text evidence="2">The sequence shown here is derived from an EMBL/GenBank/DDBJ whole genome shotgun (WGS) entry which is preliminary data.</text>
</comment>
<keyword evidence="3" id="KW-1185">Reference proteome</keyword>
<gene>
    <name evidence="2" type="ORF">OM076_14365</name>
</gene>
<sequence length="355" mass="37403">MEERAGLQPADPLVATPASPASMPLGPQTVSLRNLGRAGGMRGGGAALSRAKVVRGMQIGHGNAAVARAAAALAREGDDRARKIAGFNAAKAKGNWGDAAEWLNGLNDEDIQRQLAQVNKNQLRQLDAGAMRQIPSFAGRVHDPILAKLGKAPGSVFGKLNVLAGSPQSGNPYALEMQFNFAPDADIVRATAIAYVQTVRLVHTGTNDDADWQKESKARQTDDHTAVDRSTGGQSGYAGYQTDAQPGPNATEWNPSAPDGFATYTDRPSASVPSTDWSFETAVVGKGGADEGVIYSSCAWGFMVDENFVLTPKAPKISDKPSGTFGAAVDKWNQQAAGPVDQRNAPNQEKLPQVR</sequence>
<dbReference type="AlphaFoldDB" id="A0A9X3S5B9"/>
<name>A0A9X3S5B9_9ACTN</name>
<proteinExistence type="predicted"/>
<evidence type="ECO:0000256" key="1">
    <source>
        <dbReference type="SAM" id="MobiDB-lite"/>
    </source>
</evidence>
<evidence type="ECO:0000313" key="2">
    <source>
        <dbReference type="EMBL" id="MDA0161458.1"/>
    </source>
</evidence>
<feature type="region of interest" description="Disordered" evidence="1">
    <location>
        <begin position="1"/>
        <end position="26"/>
    </location>
</feature>
<feature type="compositionally biased region" description="Basic and acidic residues" evidence="1">
    <location>
        <begin position="212"/>
        <end position="227"/>
    </location>
</feature>
<protein>
    <submittedName>
        <fullName evidence="2">Uncharacterized protein</fullName>
    </submittedName>
</protein>
<dbReference type="EMBL" id="JAPDOD010000012">
    <property type="protein sequence ID" value="MDA0161458.1"/>
    <property type="molecule type" value="Genomic_DNA"/>
</dbReference>